<dbReference type="Proteomes" id="UP000067206">
    <property type="component" value="Chromosome"/>
</dbReference>
<gene>
    <name evidence="2" type="ORF">RY67_1649</name>
</gene>
<evidence type="ECO:0000313" key="3">
    <source>
        <dbReference type="Proteomes" id="UP000067206"/>
    </source>
</evidence>
<evidence type="ECO:0000313" key="2">
    <source>
        <dbReference type="EMBL" id="ALE09661.1"/>
    </source>
</evidence>
<evidence type="ECO:0000256" key="1">
    <source>
        <dbReference type="SAM" id="MobiDB-lite"/>
    </source>
</evidence>
<protein>
    <submittedName>
        <fullName evidence="2">Uncharacterized protein</fullName>
    </submittedName>
</protein>
<organism evidence="2 3">
    <name type="scientific">Bifidobacterium longum subsp. infantis</name>
    <dbReference type="NCBI Taxonomy" id="1682"/>
    <lineage>
        <taxon>Bacteria</taxon>
        <taxon>Bacillati</taxon>
        <taxon>Actinomycetota</taxon>
        <taxon>Actinomycetes</taxon>
        <taxon>Bifidobacteriales</taxon>
        <taxon>Bifidobacteriaceae</taxon>
        <taxon>Bifidobacterium</taxon>
    </lineage>
</organism>
<accession>A0A0M3T6B4</accession>
<sequence>MAVSTPYEKTGEISCSENLTGCGQSIREVTRMTNKGGGIRPRSSRPWP</sequence>
<reference evidence="2 3" key="1">
    <citation type="submission" date="2014-12" db="EMBL/GenBank/DDBJ databases">
        <title>Complete genome sequence of Bifidobacterium longum subsp. infantis BT1.</title>
        <authorList>
            <person name="Kim J.F."/>
            <person name="Kwak M.-J."/>
        </authorList>
    </citation>
    <scope>NUCLEOTIDE SEQUENCE [LARGE SCALE GENOMIC DNA]</scope>
    <source>
        <strain evidence="2 3">BT1</strain>
    </source>
</reference>
<dbReference type="AlphaFoldDB" id="A0A0M3T6B4"/>
<name>A0A0M3T6B4_BIFLI</name>
<dbReference type="EMBL" id="CP010411">
    <property type="protein sequence ID" value="ALE09661.1"/>
    <property type="molecule type" value="Genomic_DNA"/>
</dbReference>
<dbReference type="PATRIC" id="fig|1682.24.peg.1604"/>
<proteinExistence type="predicted"/>
<feature type="region of interest" description="Disordered" evidence="1">
    <location>
        <begin position="26"/>
        <end position="48"/>
    </location>
</feature>